<comment type="caution">
    <text evidence="10">The sequence shown here is derived from an EMBL/GenBank/DDBJ whole genome shotgun (WGS) entry which is preliminary data.</text>
</comment>
<dbReference type="PRINTS" id="PR00465">
    <property type="entry name" value="EP450IV"/>
</dbReference>
<evidence type="ECO:0000256" key="9">
    <source>
        <dbReference type="SAM" id="Phobius"/>
    </source>
</evidence>
<organism evidence="10 11">
    <name type="scientific">Colletotrichum tabaci</name>
    <dbReference type="NCBI Taxonomy" id="1209068"/>
    <lineage>
        <taxon>Eukaryota</taxon>
        <taxon>Fungi</taxon>
        <taxon>Dikarya</taxon>
        <taxon>Ascomycota</taxon>
        <taxon>Pezizomycotina</taxon>
        <taxon>Sordariomycetes</taxon>
        <taxon>Hypocreomycetidae</taxon>
        <taxon>Glomerellales</taxon>
        <taxon>Glomerellaceae</taxon>
        <taxon>Colletotrichum</taxon>
        <taxon>Colletotrichum destructivum species complex</taxon>
    </lineage>
</organism>
<keyword evidence="8" id="KW-0560">Oxidoreductase</keyword>
<dbReference type="PANTHER" id="PTHR24305:SF232">
    <property type="entry name" value="P450, PUTATIVE (EUROFUNG)-RELATED"/>
    <property type="match status" value="1"/>
</dbReference>
<dbReference type="EMBL" id="JASAOK010000053">
    <property type="protein sequence ID" value="KAK6207856.1"/>
    <property type="molecule type" value="Genomic_DNA"/>
</dbReference>
<name>A0AAV9SVA0_9PEZI</name>
<sequence length="599" mass="67235">MTTADAIEPVVFQLGVLQIPDTTQRIFGIVAAAIAVALYALYQYLLPKPIAGIPYNPAATQSMLGDIPTMLKESNGSPLRWMANQAQRHSSPLFQLFITPFSKPIVIVTDFREAQDILMRRKEFDRSDFSIALLGGESPNFHINLKSGQEWKNHRRLLQDLMTPRFLSGVAAPNIYQSATKLIDLWKQKARVVDGRPFSAEKDIYFAALDAVLDFGFGDSYPHRALPPQIELLKAAEEQTVQQSPDPAAAGTPVDFPVARLHESIEATLAIGDLVQDVADSGFIKLAWWLKGFQPHERKLKNMRTEFLREQASHAVEKLQRESDEENESWVKCAVDLIVQRERSFARKEGREPVYWSLAMKDELLGFVVAGHDTTSTTVCWGVKFLADNPRTQTRLRQDLRDAHAEALVEKRAPTHDEITKAKIPYLDAVIEEILRLGHTVPVVDRQCTQDTVILGHHIPEGTHVFLPNFGPSFTSPPTEIDEALRGETSQLAAKERGIRSWPVNDMEVFSPERWLMQDEQTGNEVYNATAGPTIPFGLGTRGCFGRKLAYLELRLLISLIIWNFELLPCGKELSSYEPIEGITSKPKQCYIRLAGVTV</sequence>
<dbReference type="GO" id="GO:0020037">
    <property type="term" value="F:heme binding"/>
    <property type="evidence" value="ECO:0007669"/>
    <property type="project" value="InterPro"/>
</dbReference>
<protein>
    <submittedName>
        <fullName evidence="10">Cytochrome P450</fullName>
    </submittedName>
</protein>
<accession>A0AAV9SVA0</accession>
<keyword evidence="5 7" id="KW-0408">Iron</keyword>
<keyword evidence="4 7" id="KW-0479">Metal-binding</keyword>
<keyword evidence="6 8" id="KW-0503">Monooxygenase</keyword>
<comment type="similarity">
    <text evidence="2 8">Belongs to the cytochrome P450 family.</text>
</comment>
<evidence type="ECO:0000256" key="1">
    <source>
        <dbReference type="ARBA" id="ARBA00001971"/>
    </source>
</evidence>
<feature type="transmembrane region" description="Helical" evidence="9">
    <location>
        <begin position="26"/>
        <end position="45"/>
    </location>
</feature>
<dbReference type="PRINTS" id="PR00385">
    <property type="entry name" value="P450"/>
</dbReference>
<dbReference type="InterPro" id="IPR050121">
    <property type="entry name" value="Cytochrome_P450_monoxygenase"/>
</dbReference>
<evidence type="ECO:0000256" key="7">
    <source>
        <dbReference type="PIRSR" id="PIRSR602403-1"/>
    </source>
</evidence>
<gene>
    <name evidence="10" type="ORF">QIS74_12937</name>
</gene>
<evidence type="ECO:0000256" key="4">
    <source>
        <dbReference type="ARBA" id="ARBA00022723"/>
    </source>
</evidence>
<dbReference type="PROSITE" id="PS00086">
    <property type="entry name" value="CYTOCHROME_P450"/>
    <property type="match status" value="1"/>
</dbReference>
<keyword evidence="9" id="KW-0812">Transmembrane</keyword>
<evidence type="ECO:0000256" key="8">
    <source>
        <dbReference type="RuleBase" id="RU000461"/>
    </source>
</evidence>
<dbReference type="Pfam" id="PF00067">
    <property type="entry name" value="p450"/>
    <property type="match status" value="2"/>
</dbReference>
<dbReference type="GO" id="GO:0005506">
    <property type="term" value="F:iron ion binding"/>
    <property type="evidence" value="ECO:0007669"/>
    <property type="project" value="InterPro"/>
</dbReference>
<dbReference type="InterPro" id="IPR002403">
    <property type="entry name" value="Cyt_P450_E_grp-IV"/>
</dbReference>
<comment type="cofactor">
    <cofactor evidence="1 7">
        <name>heme</name>
        <dbReference type="ChEBI" id="CHEBI:30413"/>
    </cofactor>
</comment>
<keyword evidence="9" id="KW-0472">Membrane</keyword>
<dbReference type="Proteomes" id="UP001327957">
    <property type="component" value="Unassembled WGS sequence"/>
</dbReference>
<reference evidence="10 11" key="1">
    <citation type="submission" date="2023-04" db="EMBL/GenBank/DDBJ databases">
        <title>Colletotrichum tabacum stain YC1 causing leaf anthracnose on Nicotiana tabacum(L.) cv.</title>
        <authorList>
            <person name="Ji Z."/>
            <person name="Wang M."/>
            <person name="Zhang J."/>
            <person name="Wang N."/>
            <person name="Zhou Z."/>
        </authorList>
    </citation>
    <scope>NUCLEOTIDE SEQUENCE [LARGE SCALE GENOMIC DNA]</scope>
    <source>
        <strain evidence="10 11">YC1</strain>
    </source>
</reference>
<dbReference type="AlphaFoldDB" id="A0AAV9SVA0"/>
<dbReference type="Gene3D" id="1.10.630.10">
    <property type="entry name" value="Cytochrome P450"/>
    <property type="match status" value="1"/>
</dbReference>
<keyword evidence="3 7" id="KW-0349">Heme</keyword>
<dbReference type="SUPFAM" id="SSF48264">
    <property type="entry name" value="Cytochrome P450"/>
    <property type="match status" value="1"/>
</dbReference>
<evidence type="ECO:0000256" key="6">
    <source>
        <dbReference type="ARBA" id="ARBA00023033"/>
    </source>
</evidence>
<dbReference type="GO" id="GO:0004497">
    <property type="term" value="F:monooxygenase activity"/>
    <property type="evidence" value="ECO:0007669"/>
    <property type="project" value="UniProtKB-KW"/>
</dbReference>
<feature type="binding site" description="axial binding residue" evidence="7">
    <location>
        <position position="544"/>
    </location>
    <ligand>
        <name>heme</name>
        <dbReference type="ChEBI" id="CHEBI:30413"/>
    </ligand>
    <ligandPart>
        <name>Fe</name>
        <dbReference type="ChEBI" id="CHEBI:18248"/>
    </ligandPart>
</feature>
<evidence type="ECO:0000256" key="3">
    <source>
        <dbReference type="ARBA" id="ARBA00022617"/>
    </source>
</evidence>
<evidence type="ECO:0000256" key="2">
    <source>
        <dbReference type="ARBA" id="ARBA00010617"/>
    </source>
</evidence>
<evidence type="ECO:0000313" key="11">
    <source>
        <dbReference type="Proteomes" id="UP001327957"/>
    </source>
</evidence>
<dbReference type="InterPro" id="IPR001128">
    <property type="entry name" value="Cyt_P450"/>
</dbReference>
<proteinExistence type="inferred from homology"/>
<dbReference type="InterPro" id="IPR017972">
    <property type="entry name" value="Cyt_P450_CS"/>
</dbReference>
<dbReference type="GO" id="GO:0016705">
    <property type="term" value="F:oxidoreductase activity, acting on paired donors, with incorporation or reduction of molecular oxygen"/>
    <property type="evidence" value="ECO:0007669"/>
    <property type="project" value="InterPro"/>
</dbReference>
<keyword evidence="9" id="KW-1133">Transmembrane helix</keyword>
<evidence type="ECO:0000256" key="5">
    <source>
        <dbReference type="ARBA" id="ARBA00023004"/>
    </source>
</evidence>
<evidence type="ECO:0000313" key="10">
    <source>
        <dbReference type="EMBL" id="KAK6207856.1"/>
    </source>
</evidence>
<keyword evidence="11" id="KW-1185">Reference proteome</keyword>
<dbReference type="PANTHER" id="PTHR24305">
    <property type="entry name" value="CYTOCHROME P450"/>
    <property type="match status" value="1"/>
</dbReference>
<dbReference type="InterPro" id="IPR036396">
    <property type="entry name" value="Cyt_P450_sf"/>
</dbReference>